<accession>A0ABZ0V3G2</accession>
<dbReference type="Proteomes" id="UP001326567">
    <property type="component" value="Chromosome"/>
</dbReference>
<evidence type="ECO:0000256" key="1">
    <source>
        <dbReference type="SAM" id="SignalP"/>
    </source>
</evidence>
<name>A0ABZ0V3G2_9RHOB</name>
<dbReference type="RefSeq" id="WP_322329098.1">
    <property type="nucleotide sequence ID" value="NZ_CP139725.1"/>
</dbReference>
<dbReference type="EMBL" id="CP139725">
    <property type="protein sequence ID" value="WPZ22410.1"/>
    <property type="molecule type" value="Genomic_DNA"/>
</dbReference>
<proteinExistence type="predicted"/>
<feature type="chain" id="PRO_5047431623" evidence="1">
    <location>
        <begin position="20"/>
        <end position="198"/>
    </location>
</feature>
<feature type="signal peptide" evidence="1">
    <location>
        <begin position="1"/>
        <end position="19"/>
    </location>
</feature>
<reference evidence="3 4" key="1">
    <citation type="submission" date="2023-11" db="EMBL/GenBank/DDBJ databases">
        <title>From the Deep-Sea to the Surface: Bacterial Genomes Isolated from the Moytirra Hydrothermal Vent Plume.</title>
        <authorList>
            <person name="Major S.R."/>
        </authorList>
    </citation>
    <scope>NUCLEOTIDE SEQUENCE [LARGE SCALE GENOMIC DNA]</scope>
    <source>
        <strain evidence="3 4">OXR-9</strain>
    </source>
</reference>
<dbReference type="Gene3D" id="1.20.1270.180">
    <property type="match status" value="1"/>
</dbReference>
<organism evidence="3 4">
    <name type="scientific">Sulfitobacter faviae</name>
    <dbReference type="NCBI Taxonomy" id="1775881"/>
    <lineage>
        <taxon>Bacteria</taxon>
        <taxon>Pseudomonadati</taxon>
        <taxon>Pseudomonadota</taxon>
        <taxon>Alphaproteobacteria</taxon>
        <taxon>Rhodobacterales</taxon>
        <taxon>Roseobacteraceae</taxon>
        <taxon>Sulfitobacter</taxon>
    </lineage>
</organism>
<evidence type="ECO:0000313" key="3">
    <source>
        <dbReference type="EMBL" id="WPZ22410.1"/>
    </source>
</evidence>
<dbReference type="InterPro" id="IPR052755">
    <property type="entry name" value="Lysozyme_Inhibitor_LprI"/>
</dbReference>
<evidence type="ECO:0000313" key="4">
    <source>
        <dbReference type="Proteomes" id="UP001326567"/>
    </source>
</evidence>
<evidence type="ECO:0000259" key="2">
    <source>
        <dbReference type="Pfam" id="PF07007"/>
    </source>
</evidence>
<sequence length="198" mass="21466">MTKTIAFTLILAAAPMMVAAQDGPTFDCAKAESSAEKLICNDPDLAALDRRLAERFAAAVAVAEGLDVGAEETTKNLRAMQRGWISGRDECWKAPDLRPCVETQYLRREADLVAEFMLEPASDRIPLTCGPRAVTVNRFATPLPAVRVEEGDRVYPGALAEADTPGTYYLRGAGMLVMDHDEISIGDPYGEAQTCTVR</sequence>
<dbReference type="PANTHER" id="PTHR37549:SF1">
    <property type="entry name" value="LIPOPROTEIN LPRI"/>
    <property type="match status" value="1"/>
</dbReference>
<dbReference type="Pfam" id="PF07007">
    <property type="entry name" value="LprI"/>
    <property type="match status" value="1"/>
</dbReference>
<gene>
    <name evidence="3" type="ORF">T7987_04000</name>
</gene>
<protein>
    <submittedName>
        <fullName evidence="3">Lysozyme inhibitor LprI family protein</fullName>
    </submittedName>
</protein>
<feature type="domain" description="Lysozyme inhibitor LprI-like N-terminal" evidence="2">
    <location>
        <begin position="28"/>
        <end position="95"/>
    </location>
</feature>
<keyword evidence="1" id="KW-0732">Signal</keyword>
<dbReference type="PANTHER" id="PTHR37549">
    <property type="entry name" value="LIPOPROTEIN LPRI"/>
    <property type="match status" value="1"/>
</dbReference>
<dbReference type="InterPro" id="IPR009739">
    <property type="entry name" value="LprI-like_N"/>
</dbReference>
<keyword evidence="4" id="KW-1185">Reference proteome</keyword>